<dbReference type="Proteomes" id="UP000465361">
    <property type="component" value="Unassembled WGS sequence"/>
</dbReference>
<name>A0A7I9XUZ5_9MYCO</name>
<comment type="caution">
    <text evidence="1">The sequence shown here is derived from an EMBL/GenBank/DDBJ whole genome shotgun (WGS) entry which is preliminary data.</text>
</comment>
<evidence type="ECO:0000313" key="1">
    <source>
        <dbReference type="EMBL" id="GFG73216.1"/>
    </source>
</evidence>
<dbReference type="AlphaFoldDB" id="A0A7I9XUZ5"/>
<protein>
    <submittedName>
        <fullName evidence="1">Uncharacterized protein</fullName>
    </submittedName>
</protein>
<proteinExistence type="predicted"/>
<accession>A0A7I9XUZ5</accession>
<evidence type="ECO:0000313" key="2">
    <source>
        <dbReference type="Proteomes" id="UP000465361"/>
    </source>
</evidence>
<reference evidence="1 2" key="1">
    <citation type="journal article" date="2019" name="Emerg. Microbes Infect.">
        <title>Comprehensive subspecies identification of 175 nontuberculous mycobacteria species based on 7547 genomic profiles.</title>
        <authorList>
            <person name="Matsumoto Y."/>
            <person name="Kinjo T."/>
            <person name="Motooka D."/>
            <person name="Nabeya D."/>
            <person name="Jung N."/>
            <person name="Uechi K."/>
            <person name="Horii T."/>
            <person name="Iida T."/>
            <person name="Fujita J."/>
            <person name="Nakamura S."/>
        </authorList>
    </citation>
    <scope>NUCLEOTIDE SEQUENCE [LARGE SCALE GENOMIC DNA]</scope>
    <source>
        <strain evidence="1 2">JCM 17322</strain>
    </source>
</reference>
<dbReference type="EMBL" id="BLKW01000002">
    <property type="protein sequence ID" value="GFG73216.1"/>
    <property type="molecule type" value="Genomic_DNA"/>
</dbReference>
<keyword evidence="2" id="KW-1185">Reference proteome</keyword>
<gene>
    <name evidence="1" type="ORF">MBOT_05810</name>
</gene>
<organism evidence="1 2">
    <name type="scientific">Mycobacterium botniense</name>
    <dbReference type="NCBI Taxonomy" id="84962"/>
    <lineage>
        <taxon>Bacteria</taxon>
        <taxon>Bacillati</taxon>
        <taxon>Actinomycetota</taxon>
        <taxon>Actinomycetes</taxon>
        <taxon>Mycobacteriales</taxon>
        <taxon>Mycobacteriaceae</taxon>
        <taxon>Mycobacterium</taxon>
    </lineage>
</organism>
<sequence>MTAVAVARHFVNDARSKIVSSLIGSAGAGDPSSPGSPASLRAPYAWWKTILPACPITTTAPGNRCAAIASLISVETAANSGAEAASVACVAGEIADAAGPCVVGALPLSAVCAA</sequence>